<dbReference type="Proteomes" id="UP001147747">
    <property type="component" value="Unassembled WGS sequence"/>
</dbReference>
<organism evidence="2 3">
    <name type="scientific">Penicillium cosmopolitanum</name>
    <dbReference type="NCBI Taxonomy" id="1131564"/>
    <lineage>
        <taxon>Eukaryota</taxon>
        <taxon>Fungi</taxon>
        <taxon>Dikarya</taxon>
        <taxon>Ascomycota</taxon>
        <taxon>Pezizomycotina</taxon>
        <taxon>Eurotiomycetes</taxon>
        <taxon>Eurotiomycetidae</taxon>
        <taxon>Eurotiales</taxon>
        <taxon>Aspergillaceae</taxon>
        <taxon>Penicillium</taxon>
    </lineage>
</organism>
<dbReference type="EMBL" id="JAPZBU010000006">
    <property type="protein sequence ID" value="KAJ5397799.1"/>
    <property type="molecule type" value="Genomic_DNA"/>
</dbReference>
<dbReference type="GeneID" id="81369529"/>
<keyword evidence="3" id="KW-1185">Reference proteome</keyword>
<proteinExistence type="predicted"/>
<feature type="region of interest" description="Disordered" evidence="1">
    <location>
        <begin position="580"/>
        <end position="646"/>
    </location>
</feature>
<evidence type="ECO:0000313" key="3">
    <source>
        <dbReference type="Proteomes" id="UP001147747"/>
    </source>
</evidence>
<name>A0A9W9W323_9EURO</name>
<evidence type="ECO:0000313" key="2">
    <source>
        <dbReference type="EMBL" id="KAJ5397799.1"/>
    </source>
</evidence>
<evidence type="ECO:0000256" key="1">
    <source>
        <dbReference type="SAM" id="MobiDB-lite"/>
    </source>
</evidence>
<gene>
    <name evidence="2" type="ORF">N7509_005912</name>
</gene>
<reference evidence="2" key="2">
    <citation type="journal article" date="2023" name="IMA Fungus">
        <title>Comparative genomic study of the Penicillium genus elucidates a diverse pangenome and 15 lateral gene transfer events.</title>
        <authorList>
            <person name="Petersen C."/>
            <person name="Sorensen T."/>
            <person name="Nielsen M.R."/>
            <person name="Sondergaard T.E."/>
            <person name="Sorensen J.L."/>
            <person name="Fitzpatrick D.A."/>
            <person name="Frisvad J.C."/>
            <person name="Nielsen K.L."/>
        </authorList>
    </citation>
    <scope>NUCLEOTIDE SEQUENCE</scope>
    <source>
        <strain evidence="2">IBT 29677</strain>
    </source>
</reference>
<dbReference type="AlphaFoldDB" id="A0A9W9W323"/>
<feature type="compositionally biased region" description="Acidic residues" evidence="1">
    <location>
        <begin position="612"/>
        <end position="646"/>
    </location>
</feature>
<sequence>MGTRGLEIVRFHGRYYIRWHQFDSYLEGLGANIIARIPTDPEEYQKWLDSMRAIYADRESALETNVNEIHDGIKPDSSLLSEFVDVPSEMPTLDHWVEFIYIINLDQEVLTINDSVHWKLGNIPRRDDLWRHAIVKSIHSNELTISLDMCPEEHIASPALGIPERNKETHYGFHLVIPTMDLADMGKAILTHLLTNTIVRYKRTILRFGMEWSPDSFPFRELVFALVSIASGQAKLHTFPAEECNPRNCAHPTSVLCPSKHLHEWNGWLSQELAGDNGPLLEFGFPFHRPGEPPGVSPTGTMYWFEDVLVSLSLVVDDEAIMKAVTWGIEQGRANFQIVILSLFEVAFAEVYSGTDVQTFVKASDAINLSPLRADYSLCTHPRMRPERKPGMKKWERRGKVIMWSNCTASRQRLQSHFPGAAALVNFFDVAANRRAASKSSGAFPTELYERILDFVDYDTWNNCLRVSTIFRALCLRRYRFDDRMRIVAGPFVRLQRETRYESEYFYQDESRYKEETRSKKERVASFAFENMQTGEIFPMMRALRGENKYTEEYRWMPIIGSDRKALMMDVSFQFAPAEDVPVEADSDTPMEEDGDVSVEADSQPGEAYKYEEDESESESESERDDEYPPGDEEEEEEEDSEDGSA</sequence>
<reference evidence="2" key="1">
    <citation type="submission" date="2022-12" db="EMBL/GenBank/DDBJ databases">
        <authorList>
            <person name="Petersen C."/>
        </authorList>
    </citation>
    <scope>NUCLEOTIDE SEQUENCE</scope>
    <source>
        <strain evidence="2">IBT 29677</strain>
    </source>
</reference>
<feature type="compositionally biased region" description="Acidic residues" evidence="1">
    <location>
        <begin position="581"/>
        <end position="599"/>
    </location>
</feature>
<protein>
    <recommendedName>
        <fullName evidence="4">F-box domain-containing protein</fullName>
    </recommendedName>
</protein>
<dbReference type="RefSeq" id="XP_056489851.1">
    <property type="nucleotide sequence ID" value="XM_056630549.1"/>
</dbReference>
<evidence type="ECO:0008006" key="4">
    <source>
        <dbReference type="Google" id="ProtNLM"/>
    </source>
</evidence>
<accession>A0A9W9W323</accession>
<comment type="caution">
    <text evidence="2">The sequence shown here is derived from an EMBL/GenBank/DDBJ whole genome shotgun (WGS) entry which is preliminary data.</text>
</comment>
<dbReference type="OrthoDB" id="3938867at2759"/>